<keyword evidence="2" id="KW-1185">Reference proteome</keyword>
<sequence>MSSEIMFDLDTSPVLTRATLCRSASGTNVSDHAVPPNTDSRCSWSLPSSPVSTTRRQVHTDFDTFAAASALPTRQSPKRPSYMTLPSFARSYVPLSSAFTSNHAVGLQHGDATYIPAARHNSKANSEDAYRPLSSHSSFLADMMAGATPSSPSRFPFGMFPDLATSPVDLNAFPFCHFEQVHSPSAGVKEADGVTSPSTPGSDNYIVAGCLLSGCHGHEPTHDQDGHPSPAVWTPTSLAAMRKRWRNMRKQPPAQTAVPLRPCLKKMSHSATATDMCGPGTPPDRPGRSERIPSSSSLSSSSTAFDDAGEDRGRLAPLDTDLAYAAMTVAEWSAVSGTRSRSTSGSSSTMLFSPFPSDYERQLEHELESGMPCHFHEEELTEVEEYMMQGFLQAFQKSDGAVASVPDDVPAGHRSVSVEGGEEDLGSTPRPASTLNRYVADQNETIRQQSHPRRSSISFDSHEVPTSSIVYESPKTIHSEMMQSESLAPSKAIIDGLADLPVLDTLTPVLPSTEFAKPIAVPRSRLSLIDSDAEIDGEWQWACPITVPLPVRGGLSTVFRPVSPLPLQRSTSVTPHQSCHTASTLPSRSNSVTGSSASAACEKRRVHFPVCPGGTGEMALCALYPTYSATDYDRTPLEPPSEEERNCRMPERGSRFVVEDDTSCSNVQAGESLSAIFDRGVSQVNLEQVDDQQVAWNSDADEYCWTGRYDETAAALTWSCSNALSGVSGDSREPCDMDDNWEEWLDRRKTSCNITSSSSADTLKATTGESWVTSDSLLTPTNTPQAQSPLHSPRVNVYGDEGEVPFYTKPGSRAGPYTCSMQPRLEQEDTSAVSDAPSLANTASSGECSTTQLDTVKDVHISAHSADLSNDSGDMQAWLPHANNRKKDFSIGETSSEISSNTSAGTSTAATVTTNSIPKLKKKKKGVSSEKRTTLWTQSQSTWGQFGSDSWSTGEEGCLGGF</sequence>
<proteinExistence type="predicted"/>
<dbReference type="EMBL" id="JASBWU010000007">
    <property type="protein sequence ID" value="KAJ9120133.1"/>
    <property type="molecule type" value="Genomic_DNA"/>
</dbReference>
<name>A0ACC2X8K8_9TREE</name>
<comment type="caution">
    <text evidence="1">The sequence shown here is derived from an EMBL/GenBank/DDBJ whole genome shotgun (WGS) entry which is preliminary data.</text>
</comment>
<dbReference type="Proteomes" id="UP001243375">
    <property type="component" value="Unassembled WGS sequence"/>
</dbReference>
<gene>
    <name evidence="1" type="ORF">QFC22_003031</name>
</gene>
<evidence type="ECO:0000313" key="2">
    <source>
        <dbReference type="Proteomes" id="UP001243375"/>
    </source>
</evidence>
<accession>A0ACC2X8K8</accession>
<evidence type="ECO:0000313" key="1">
    <source>
        <dbReference type="EMBL" id="KAJ9120133.1"/>
    </source>
</evidence>
<organism evidence="1 2">
    <name type="scientific">Naganishia vaughanmartiniae</name>
    <dbReference type="NCBI Taxonomy" id="1424756"/>
    <lineage>
        <taxon>Eukaryota</taxon>
        <taxon>Fungi</taxon>
        <taxon>Dikarya</taxon>
        <taxon>Basidiomycota</taxon>
        <taxon>Agaricomycotina</taxon>
        <taxon>Tremellomycetes</taxon>
        <taxon>Filobasidiales</taxon>
        <taxon>Filobasidiaceae</taxon>
        <taxon>Naganishia</taxon>
    </lineage>
</organism>
<protein>
    <submittedName>
        <fullName evidence="1">Uncharacterized protein</fullName>
    </submittedName>
</protein>
<reference evidence="1" key="1">
    <citation type="submission" date="2023-04" db="EMBL/GenBank/DDBJ databases">
        <title>Draft Genome sequencing of Naganishia species isolated from polar environments using Oxford Nanopore Technology.</title>
        <authorList>
            <person name="Leo P."/>
            <person name="Venkateswaran K."/>
        </authorList>
    </citation>
    <scope>NUCLEOTIDE SEQUENCE</scope>
    <source>
        <strain evidence="1">MNA-CCFEE 5425</strain>
    </source>
</reference>